<organism evidence="1 2">
    <name type="scientific">Aquirufa echingensis</name>
    <dbReference type="NCBI Taxonomy" id="3096516"/>
    <lineage>
        <taxon>Bacteria</taxon>
        <taxon>Pseudomonadati</taxon>
        <taxon>Bacteroidota</taxon>
        <taxon>Cytophagia</taxon>
        <taxon>Cytophagales</taxon>
        <taxon>Flectobacillaceae</taxon>
        <taxon>Aquirufa</taxon>
    </lineage>
</organism>
<accession>A0ABW6CYF5</accession>
<dbReference type="Pfam" id="PF10054">
    <property type="entry name" value="DUF2291"/>
    <property type="match status" value="1"/>
</dbReference>
<dbReference type="EMBL" id="JBBKYA010000001">
    <property type="protein sequence ID" value="MFD3274797.1"/>
    <property type="molecule type" value="Genomic_DNA"/>
</dbReference>
<proteinExistence type="predicted"/>
<comment type="caution">
    <text evidence="1">The sequence shown here is derived from an EMBL/GenBank/DDBJ whole genome shotgun (WGS) entry which is preliminary data.</text>
</comment>
<evidence type="ECO:0000313" key="2">
    <source>
        <dbReference type="Proteomes" id="UP001598114"/>
    </source>
</evidence>
<protein>
    <submittedName>
        <fullName evidence="1">DUF2291 family protein</fullName>
    </submittedName>
</protein>
<sequence>MKKGIGILVLLVLGYQSVYFEKLSTRTQQASGVQDFGKRVEAILVQGVLNNPVLTEDQQLIKELNNNLTNTQKKLGNRLGIGESAYYLVKGKARISSIRDGYVLLDNGSGLDTQFIFGNEVRDASRMIHLEDFKSQKDLNALTEALNKHLRETKIPAEMKGIQVGDEISYVGACEVAPSDLPVTSLTIYPVEIKH</sequence>
<evidence type="ECO:0000313" key="1">
    <source>
        <dbReference type="EMBL" id="MFD3274797.1"/>
    </source>
</evidence>
<dbReference type="InterPro" id="IPR036215">
    <property type="entry name" value="TM0957-like_sf"/>
</dbReference>
<dbReference type="InterPro" id="IPR014582">
    <property type="entry name" value="UCP033535_lipo"/>
</dbReference>
<dbReference type="RefSeq" id="WP_377974315.1">
    <property type="nucleotide sequence ID" value="NZ_JBBKYA010000001.1"/>
</dbReference>
<dbReference type="Proteomes" id="UP001598114">
    <property type="component" value="Unassembled WGS sequence"/>
</dbReference>
<dbReference type="SUPFAM" id="SSF141318">
    <property type="entry name" value="TM0957-like"/>
    <property type="match status" value="1"/>
</dbReference>
<gene>
    <name evidence="1" type="ORF">SKC38_00975</name>
</gene>
<dbReference type="Gene3D" id="1.10.10.1260">
    <property type="entry name" value="Envelope glycoprotein gp160, DUF2291, helical domain"/>
    <property type="match status" value="1"/>
</dbReference>
<keyword evidence="2" id="KW-1185">Reference proteome</keyword>
<dbReference type="Gene3D" id="2.40.50.420">
    <property type="entry name" value="Envelope glycoprotein gp160, DUF2291, alpha/beta domain"/>
    <property type="match status" value="1"/>
</dbReference>
<reference evidence="1 2" key="1">
    <citation type="submission" date="2024-03" db="EMBL/GenBank/DDBJ databases">
        <title>Aquirufa genome sequencing.</title>
        <authorList>
            <person name="Pitt A."/>
            <person name="Hahn M.W."/>
        </authorList>
    </citation>
    <scope>NUCLEOTIDE SEQUENCE [LARGE SCALE GENOMIC DNA]</scope>
    <source>
        <strain evidence="1 2">PLAD-142S6K</strain>
    </source>
</reference>
<name>A0ABW6CYF5_9BACT</name>